<evidence type="ECO:0008006" key="14">
    <source>
        <dbReference type="Google" id="ProtNLM"/>
    </source>
</evidence>
<dbReference type="GO" id="GO:0016705">
    <property type="term" value="F:oxidoreductase activity, acting on paired donors, with incorporation or reduction of molecular oxygen"/>
    <property type="evidence" value="ECO:0007669"/>
    <property type="project" value="InterPro"/>
</dbReference>
<organism evidence="12 13">
    <name type="scientific">Lymnaea stagnalis</name>
    <name type="common">Great pond snail</name>
    <name type="synonym">Helix stagnalis</name>
    <dbReference type="NCBI Taxonomy" id="6523"/>
    <lineage>
        <taxon>Eukaryota</taxon>
        <taxon>Metazoa</taxon>
        <taxon>Spiralia</taxon>
        <taxon>Lophotrochozoa</taxon>
        <taxon>Mollusca</taxon>
        <taxon>Gastropoda</taxon>
        <taxon>Heterobranchia</taxon>
        <taxon>Euthyneura</taxon>
        <taxon>Panpulmonata</taxon>
        <taxon>Hygrophila</taxon>
        <taxon>Lymnaeoidea</taxon>
        <taxon>Lymnaeidae</taxon>
        <taxon>Lymnaea</taxon>
    </lineage>
</organism>
<evidence type="ECO:0000256" key="1">
    <source>
        <dbReference type="ARBA" id="ARBA00001971"/>
    </source>
</evidence>
<dbReference type="GO" id="GO:0020037">
    <property type="term" value="F:heme binding"/>
    <property type="evidence" value="ECO:0007669"/>
    <property type="project" value="InterPro"/>
</dbReference>
<dbReference type="AlphaFoldDB" id="A0AAV2H3J4"/>
<dbReference type="SUPFAM" id="SSF48264">
    <property type="entry name" value="Cytochrome P450"/>
    <property type="match status" value="1"/>
</dbReference>
<evidence type="ECO:0000256" key="9">
    <source>
        <dbReference type="PIRSR" id="PIRSR602401-1"/>
    </source>
</evidence>
<dbReference type="Gene3D" id="1.10.630.10">
    <property type="entry name" value="Cytochrome P450"/>
    <property type="match status" value="1"/>
</dbReference>
<dbReference type="InterPro" id="IPR017972">
    <property type="entry name" value="Cyt_P450_CS"/>
</dbReference>
<dbReference type="InterPro" id="IPR050705">
    <property type="entry name" value="Cytochrome_P450_3A"/>
</dbReference>
<evidence type="ECO:0000313" key="13">
    <source>
        <dbReference type="Proteomes" id="UP001497497"/>
    </source>
</evidence>
<dbReference type="PANTHER" id="PTHR24302">
    <property type="entry name" value="CYTOCHROME P450 FAMILY 3"/>
    <property type="match status" value="1"/>
</dbReference>
<comment type="similarity">
    <text evidence="2 10">Belongs to the cytochrome P450 family.</text>
</comment>
<protein>
    <recommendedName>
        <fullName evidence="14">Cytochrome P450</fullName>
    </recommendedName>
</protein>
<keyword evidence="13" id="KW-1185">Reference proteome</keyword>
<proteinExistence type="inferred from homology"/>
<accession>A0AAV2H3J4</accession>
<feature type="transmembrane region" description="Helical" evidence="11">
    <location>
        <begin position="6"/>
        <end position="30"/>
    </location>
</feature>
<reference evidence="12 13" key="1">
    <citation type="submission" date="2024-04" db="EMBL/GenBank/DDBJ databases">
        <authorList>
            <consortium name="Genoscope - CEA"/>
            <person name="William W."/>
        </authorList>
    </citation>
    <scope>NUCLEOTIDE SEQUENCE [LARGE SCALE GENOMIC DNA]</scope>
</reference>
<comment type="caution">
    <text evidence="12">The sequence shown here is derived from an EMBL/GenBank/DDBJ whole genome shotgun (WGS) entry which is preliminary data.</text>
</comment>
<dbReference type="InterPro" id="IPR036396">
    <property type="entry name" value="Cyt_P450_sf"/>
</dbReference>
<sequence length="537" mass="60906">MDTIWPLTWITPVTGYLALTSLAAVAYYYYTRDSGDDWSRVGVKCPTLSPFYFFGDDFRKPISALLDQYGDVVGVKNRSRLSLFTTNFDLLRHVFIKDFNNFVDRDDGLNSQSPFAKSLFFAKGDSWRRHRQIVSPTFTSGKLKSIAKTVEKSAETLANYLEDFAKSGETVPIKETTGRFTCEVIAKTGFGLNVSFIGQRDVEFFEYAKSMLWSIRGYSLLFRQLLFMIHPNTTKYLNKLFKNLQFFEPINLTANAYFKSTLDATVTERRRLMREGKERTHVDFLDLLLKANEAVKAGRPEADEDESEAVGWRSTKALAELTDEEILGHSMLVIFAGLETTATALQMCLYSLARNPDIQEKVYEEVCKVVKNASPSPDELNSLSYTEAVINETLRLYPPVPIVTRKAKETKTYNGVTVLKGAVVQVPFFHILKDPKLWPEPEKFKPERFFPEAKEGRDPLAFVCFGHGPRICLGMRLAYLELKEALVYILRKVRVVLNEGTEPRKDAGPVQFTSQGLLTPVNPIRLAFELRGGAKPT</sequence>
<dbReference type="InterPro" id="IPR001128">
    <property type="entry name" value="Cyt_P450"/>
</dbReference>
<evidence type="ECO:0000256" key="5">
    <source>
        <dbReference type="ARBA" id="ARBA00023002"/>
    </source>
</evidence>
<comment type="function">
    <text evidence="8">Cytochromes P450 are a group of heme-thiolate monooxygenases. They oxidize a variety of structurally unrelated compounds, including steroids, fatty acids, and xenobiotics.</text>
</comment>
<comment type="cofactor">
    <cofactor evidence="1 9">
        <name>heme</name>
        <dbReference type="ChEBI" id="CHEBI:30413"/>
    </cofactor>
</comment>
<gene>
    <name evidence="12" type="ORF">GSLYS_00001923001</name>
</gene>
<dbReference type="EMBL" id="CAXITT010000021">
    <property type="protein sequence ID" value="CAL1527753.1"/>
    <property type="molecule type" value="Genomic_DNA"/>
</dbReference>
<keyword evidence="11" id="KW-0472">Membrane</keyword>
<evidence type="ECO:0000313" key="12">
    <source>
        <dbReference type="EMBL" id="CAL1527753.1"/>
    </source>
</evidence>
<evidence type="ECO:0000256" key="3">
    <source>
        <dbReference type="ARBA" id="ARBA00022617"/>
    </source>
</evidence>
<dbReference type="Pfam" id="PF00067">
    <property type="entry name" value="p450"/>
    <property type="match status" value="1"/>
</dbReference>
<keyword evidence="5 10" id="KW-0560">Oxidoreductase</keyword>
<dbReference type="GO" id="GO:0005506">
    <property type="term" value="F:iron ion binding"/>
    <property type="evidence" value="ECO:0007669"/>
    <property type="project" value="InterPro"/>
</dbReference>
<dbReference type="PROSITE" id="PS00086">
    <property type="entry name" value="CYTOCHROME_P450"/>
    <property type="match status" value="1"/>
</dbReference>
<keyword evidence="3 9" id="KW-0349">Heme</keyword>
<evidence type="ECO:0000256" key="10">
    <source>
        <dbReference type="RuleBase" id="RU000461"/>
    </source>
</evidence>
<dbReference type="CDD" id="cd11055">
    <property type="entry name" value="CYP3A-like"/>
    <property type="match status" value="1"/>
</dbReference>
<dbReference type="GO" id="GO:0008395">
    <property type="term" value="F:steroid hydroxylase activity"/>
    <property type="evidence" value="ECO:0007669"/>
    <property type="project" value="TreeGrafter"/>
</dbReference>
<evidence type="ECO:0000256" key="6">
    <source>
        <dbReference type="ARBA" id="ARBA00023004"/>
    </source>
</evidence>
<evidence type="ECO:0000256" key="2">
    <source>
        <dbReference type="ARBA" id="ARBA00010617"/>
    </source>
</evidence>
<dbReference type="InterPro" id="IPR002401">
    <property type="entry name" value="Cyt_P450_E_grp-I"/>
</dbReference>
<keyword evidence="6 9" id="KW-0408">Iron</keyword>
<feature type="binding site" description="axial binding residue" evidence="9">
    <location>
        <position position="472"/>
    </location>
    <ligand>
        <name>heme</name>
        <dbReference type="ChEBI" id="CHEBI:30413"/>
    </ligand>
    <ligandPart>
        <name>Fe</name>
        <dbReference type="ChEBI" id="CHEBI:18248"/>
    </ligandPart>
</feature>
<keyword evidence="11" id="KW-1133">Transmembrane helix</keyword>
<evidence type="ECO:0000256" key="4">
    <source>
        <dbReference type="ARBA" id="ARBA00022723"/>
    </source>
</evidence>
<evidence type="ECO:0000256" key="7">
    <source>
        <dbReference type="ARBA" id="ARBA00023033"/>
    </source>
</evidence>
<evidence type="ECO:0000256" key="8">
    <source>
        <dbReference type="ARBA" id="ARBA00043906"/>
    </source>
</evidence>
<dbReference type="Proteomes" id="UP001497497">
    <property type="component" value="Unassembled WGS sequence"/>
</dbReference>
<name>A0AAV2H3J4_LYMST</name>
<dbReference type="PRINTS" id="PR00463">
    <property type="entry name" value="EP450I"/>
</dbReference>
<keyword evidence="4 9" id="KW-0479">Metal-binding</keyword>
<keyword evidence="7 10" id="KW-0503">Monooxygenase</keyword>
<dbReference type="FunFam" id="1.10.630.10:FF:000182">
    <property type="entry name" value="Cytochrome P450 3A4"/>
    <property type="match status" value="1"/>
</dbReference>
<dbReference type="PRINTS" id="PR00385">
    <property type="entry name" value="P450"/>
</dbReference>
<keyword evidence="11" id="KW-0812">Transmembrane</keyword>
<dbReference type="PANTHER" id="PTHR24302:SF15">
    <property type="entry name" value="FATTY-ACID PEROXYGENASE"/>
    <property type="match status" value="1"/>
</dbReference>
<evidence type="ECO:0000256" key="11">
    <source>
        <dbReference type="SAM" id="Phobius"/>
    </source>
</evidence>